<dbReference type="InterPro" id="IPR047187">
    <property type="entry name" value="SF1_C_Upf1"/>
</dbReference>
<feature type="compositionally biased region" description="Acidic residues" evidence="7">
    <location>
        <begin position="810"/>
        <end position="826"/>
    </location>
</feature>
<dbReference type="GeneID" id="110086217"/>
<proteinExistence type="predicted"/>
<evidence type="ECO:0000256" key="4">
    <source>
        <dbReference type="ARBA" id="ARBA00022771"/>
    </source>
</evidence>
<dbReference type="InterPro" id="IPR027417">
    <property type="entry name" value="P-loop_NTPase"/>
</dbReference>
<dbReference type="Gene3D" id="3.40.50.300">
    <property type="entry name" value="P-loop containing nucleotide triphosphate hydrolases"/>
    <property type="match status" value="3"/>
</dbReference>
<dbReference type="CDD" id="cd06008">
    <property type="entry name" value="NF-X1-zinc-finger"/>
    <property type="match status" value="2"/>
</dbReference>
<organism evidence="9 10">
    <name type="scientific">Pogona vitticeps</name>
    <name type="common">central bearded dragon</name>
    <dbReference type="NCBI Taxonomy" id="103695"/>
    <lineage>
        <taxon>Eukaryota</taxon>
        <taxon>Metazoa</taxon>
        <taxon>Chordata</taxon>
        <taxon>Craniata</taxon>
        <taxon>Vertebrata</taxon>
        <taxon>Euteleostomi</taxon>
        <taxon>Lepidosauria</taxon>
        <taxon>Squamata</taxon>
        <taxon>Bifurcata</taxon>
        <taxon>Unidentata</taxon>
        <taxon>Episquamata</taxon>
        <taxon>Toxicofera</taxon>
        <taxon>Iguania</taxon>
        <taxon>Acrodonta</taxon>
        <taxon>Agamidae</taxon>
        <taxon>Amphibolurinae</taxon>
        <taxon>Pogona</taxon>
    </lineage>
</organism>
<dbReference type="SUPFAM" id="SSF52540">
    <property type="entry name" value="P-loop containing nucleoside triphosphate hydrolases"/>
    <property type="match status" value="1"/>
</dbReference>
<keyword evidence="4" id="KW-0863">Zinc-finger</keyword>
<dbReference type="GO" id="GO:0031380">
    <property type="term" value="C:nuclear RNA-directed RNA polymerase complex"/>
    <property type="evidence" value="ECO:0007669"/>
    <property type="project" value="TreeGrafter"/>
</dbReference>
<dbReference type="Proteomes" id="UP001652642">
    <property type="component" value="Chromosome 4"/>
</dbReference>
<reference evidence="10" key="1">
    <citation type="submission" date="2025-08" db="UniProtKB">
        <authorList>
            <consortium name="RefSeq"/>
        </authorList>
    </citation>
    <scope>IDENTIFICATION</scope>
</reference>
<sequence length="1928" mass="216285">MEGRGHRGGGGGGGGGRGGSPLPHHPHQQRGRGSGRGQPQRGPNHGREGPERPRRGAFRLQGHPGMEGRVEPRQERNAGSGRVVIPDGGQDGRRRSQDRARRLEREPGAEAGHRRGFLRLGENRGHSCQWGPGRGGDAQKPPARPPQRIGPAFLEGLLEKEPSEVAITLASSTGLKEALSQTAMGPRFLQLLCQVLRRACCSRMDRKSIQQVLGLVKESSFLQICLPRYVTAMLTEAVPAMRHQFPEHMGNILALVQELVSIFPASSIRQVTLLMSLLPASVNALRASGVDFPEETEKTLENLQGYIQHLQERRREGTLRVDSHTLVPASPGERGEDGEEEGEDYRTLSIFPTYEEVHQEKKPLLRPNLVAQPYESPAVYLDTHFRLLREDFVRPLREGILQLLLRSEDQGLRRLKFDDIRVYFDTRILSPLCSVNGIEYKVQFDTKPLKFVRWENSKRLLYGSLVCLSKDHFETFLFATIAQREGQDLRKGLVHLAFSERSRPLLAEVQPTDAFLMVETTAYFEAYRHVLQALQEMRHQEVPFQKYIVRCEAQVTEPEYLARGGGGGYDLSCLLQKPGPRQRQEEGAAAPEPLRGLGRSPKIDILDPQQWPTEEALGLDESQLQALRLALTKELAIIQGPPGTGKTYVGLKVMEVLLNNPALRGRSPILVVCYTNHALDQFLEGIHTFLTTGIVRVGGRSNSESLKQFTLRELRNKRDIRKWLPGHLRQAYANVSGEMREAQVSLEQWGAQLECSLRGILHERHLKSHVADGHWESLVRGCAREWMNPKDSLILEWLGLSASSFGQSDPDGDEASPADSQEEEEEAALLQIAGEAELIEAERLLDQDEEGRARSRRRLRDWERAQLDDLFLAMTLADKEGGEEEEENPDSPHWEFQRHQKKAMKQRMKAELQKRQAMTEAEASDVRDVWHLDRGSRWQLYRYWLQKYQAEIRRRILEHEEVYQGAADRLAELRLQEDLLILQEAQVVGMTTTGAARYRQVLQQVAPQVVVVEEAAEVLEAHTVTTLSSACQHLILIGDHQQLRPSANVFDLARNFNLEVSLFERMVKVGLPFVRLNFQHRMRPEIARLLTPHIYQDLENHPSVLQYENIKGVSSNLFFVEHSCLEQEIQEGKSHQNLHEAQFVVELCRYLLHQGYAPSQITILTTYTGQLYCLRKLLPAKTFQGVKVHVVDKYQGEENDLILLSLVRSNAEGRVGFLQIPNRVCVALSRARKGLYCIGNMAMLGKVPLWSKILHVLRGKGQVGPALRLSCQNHPETKTDVAQPKDFQKVPEGGCSRPCEARLSCGHVCPRACHPYDPEHKEMQCLKPCQKVLCPEGHRCPRQCFKPCGKCQVKVPKTLPTCGHQQEVPCSVPAEAFCCQEPCEKALRCGHRCRQTCGQECTRRCQETVQAALPCGHRQKVPCATAADLRDGRPVPCWEKCPGALECGHPCPGSCHACFGGRFHKLCRSPCERLLICSHKCQQPCTSDCPPCPLPCQNRCVHSRCLKTCGEACTPCTEPCEWRCRHYRCSRLCSEPCDRPRCDRPCPERLPCGHPCAGICGEPCPKKCLVCDHEELTQIFFGFEDEPGARFVQLEDCGHVFEAQGLDCYMEDGEDDDDGAAIRLKVCPSCQTPIRKNLRYGTLVKKRLSEVEAVKEKIRGHPAEIAARAQGLKAELKGKAGLRASLLEEYLQLLQRLGEPSLSLQSLALTEHLMGFYGRLAELEGALKKVAPAEMAGPRARMAEVAGWLKRPRLSFTSQELSELQSEFQRLTYLVDLLARCKAAGGNRGASTEELISTARKLLEGPGRFTPEEEELVKAKMEALKAVLPPASGLGISEEERKQIVAAITPNTRGHWFKCPNGHVYVIGECGGAMQKSRCPECQETIGGENHALDPSNRLAPEMDGATHAAWSDAANHLLEAARLQWRF</sequence>
<dbReference type="PANTHER" id="PTHR10887:SF341">
    <property type="entry name" value="NFX1-TYPE ZINC FINGER-CONTAINING PROTEIN 1"/>
    <property type="match status" value="1"/>
</dbReference>
<dbReference type="GO" id="GO:0004386">
    <property type="term" value="F:helicase activity"/>
    <property type="evidence" value="ECO:0007669"/>
    <property type="project" value="InterPro"/>
</dbReference>
<keyword evidence="9" id="KW-1185">Reference proteome</keyword>
<feature type="domain" description="RZ-type" evidence="8">
    <location>
        <begin position="1836"/>
        <end position="1909"/>
    </location>
</feature>
<feature type="compositionally biased region" description="Basic and acidic residues" evidence="7">
    <location>
        <begin position="90"/>
        <end position="113"/>
    </location>
</feature>
<keyword evidence="3" id="KW-0479">Metal-binding</keyword>
<accession>A0A6J0UWU2</accession>
<dbReference type="GO" id="GO:0031048">
    <property type="term" value="P:regulatory ncRNA-mediated heterochromatin formation"/>
    <property type="evidence" value="ECO:0007669"/>
    <property type="project" value="TreeGrafter"/>
</dbReference>
<dbReference type="CDD" id="cd18808">
    <property type="entry name" value="SF1_C_Upf1"/>
    <property type="match status" value="1"/>
</dbReference>
<dbReference type="InParanoid" id="A0A6J0UWU2"/>
<protein>
    <submittedName>
        <fullName evidence="10">NFX1-type zinc finger-containing protein 1</fullName>
    </submittedName>
</protein>
<keyword evidence="5" id="KW-0862">Zinc</keyword>
<evidence type="ECO:0000256" key="1">
    <source>
        <dbReference type="ARBA" id="ARBA00004496"/>
    </source>
</evidence>
<feature type="compositionally biased region" description="Gly residues" evidence="7">
    <location>
        <begin position="8"/>
        <end position="19"/>
    </location>
</feature>
<feature type="region of interest" description="Disordered" evidence="7">
    <location>
        <begin position="805"/>
        <end position="826"/>
    </location>
</feature>
<dbReference type="InterPro" id="IPR041677">
    <property type="entry name" value="DNA2/NAM7_AAA_11"/>
</dbReference>
<evidence type="ECO:0000256" key="3">
    <source>
        <dbReference type="ARBA" id="ARBA00022723"/>
    </source>
</evidence>
<dbReference type="Pfam" id="PF25396">
    <property type="entry name" value="ZNFX1"/>
    <property type="match status" value="1"/>
</dbReference>
<evidence type="ECO:0000256" key="7">
    <source>
        <dbReference type="SAM" id="MobiDB-lite"/>
    </source>
</evidence>
<dbReference type="PANTHER" id="PTHR10887">
    <property type="entry name" value="DNA2/NAM7 HELICASE FAMILY"/>
    <property type="match status" value="1"/>
</dbReference>
<dbReference type="OrthoDB" id="2423195at2759"/>
<dbReference type="InterPro" id="IPR046439">
    <property type="entry name" value="ZF_RZ_dom"/>
</dbReference>
<keyword evidence="2" id="KW-0963">Cytoplasm</keyword>
<comment type="subcellular location">
    <subcellularLocation>
        <location evidence="1">Cytoplasm</location>
    </subcellularLocation>
</comment>
<dbReference type="Pfam" id="PF13087">
    <property type="entry name" value="AAA_12"/>
    <property type="match status" value="1"/>
</dbReference>
<dbReference type="InterPro" id="IPR041679">
    <property type="entry name" value="DNA2/NAM7-like_C"/>
</dbReference>
<dbReference type="InterPro" id="IPR057373">
    <property type="entry name" value="ZNFX1"/>
</dbReference>
<evidence type="ECO:0000256" key="2">
    <source>
        <dbReference type="ARBA" id="ARBA00022490"/>
    </source>
</evidence>
<evidence type="ECO:0000313" key="10">
    <source>
        <dbReference type="RefSeq" id="XP_020662684.2"/>
    </source>
</evidence>
<feature type="compositionally biased region" description="Basic and acidic residues" evidence="7">
    <location>
        <begin position="45"/>
        <end position="54"/>
    </location>
</feature>
<name>A0A6J0UWU2_9SAUR</name>
<gene>
    <name evidence="10" type="primary">ZNFX1</name>
</gene>
<evidence type="ECO:0000256" key="5">
    <source>
        <dbReference type="ARBA" id="ARBA00022833"/>
    </source>
</evidence>
<dbReference type="Pfam" id="PF13086">
    <property type="entry name" value="AAA_11"/>
    <property type="match status" value="1"/>
</dbReference>
<dbReference type="RefSeq" id="XP_020662684.2">
    <property type="nucleotide sequence ID" value="XM_020807025.2"/>
</dbReference>
<dbReference type="CTD" id="57169"/>
<dbReference type="Pfam" id="PF20173">
    <property type="entry name" value="ZnF_RZ-type"/>
    <property type="match status" value="1"/>
</dbReference>
<keyword evidence="6" id="KW-0391">Immunity</keyword>
<dbReference type="GO" id="GO:0005737">
    <property type="term" value="C:cytoplasm"/>
    <property type="evidence" value="ECO:0007669"/>
    <property type="project" value="UniProtKB-SubCell"/>
</dbReference>
<feature type="compositionally biased region" description="Basic and acidic residues" evidence="7">
    <location>
        <begin position="66"/>
        <end position="76"/>
    </location>
</feature>
<feature type="region of interest" description="Disordered" evidence="7">
    <location>
        <begin position="580"/>
        <end position="599"/>
    </location>
</feature>
<dbReference type="PROSITE" id="PS51981">
    <property type="entry name" value="ZF_RZ"/>
    <property type="match status" value="1"/>
</dbReference>
<evidence type="ECO:0000256" key="6">
    <source>
        <dbReference type="ARBA" id="ARBA00022859"/>
    </source>
</evidence>
<evidence type="ECO:0000313" key="9">
    <source>
        <dbReference type="Proteomes" id="UP001652642"/>
    </source>
</evidence>
<dbReference type="InterPro" id="IPR045055">
    <property type="entry name" value="DNA2/NAM7-like"/>
</dbReference>
<evidence type="ECO:0000259" key="8">
    <source>
        <dbReference type="PROSITE" id="PS51981"/>
    </source>
</evidence>
<feature type="region of interest" description="Disordered" evidence="7">
    <location>
        <begin position="1"/>
        <end position="148"/>
    </location>
</feature>
<dbReference type="GO" id="GO:0002376">
    <property type="term" value="P:immune system process"/>
    <property type="evidence" value="ECO:0007669"/>
    <property type="project" value="UniProtKB-KW"/>
</dbReference>
<dbReference type="GO" id="GO:0008270">
    <property type="term" value="F:zinc ion binding"/>
    <property type="evidence" value="ECO:0007669"/>
    <property type="project" value="UniProtKB-KW"/>
</dbReference>
<dbReference type="KEGG" id="pvt:110086217"/>